<dbReference type="EMBL" id="QTJV01000012">
    <property type="protein sequence ID" value="RFM31871.1"/>
    <property type="molecule type" value="Genomic_DNA"/>
</dbReference>
<dbReference type="Proteomes" id="UP000261174">
    <property type="component" value="Unassembled WGS sequence"/>
</dbReference>
<gene>
    <name evidence="1" type="ORF">DXN04_27325</name>
</gene>
<dbReference type="InterPro" id="IPR036249">
    <property type="entry name" value="Thioredoxin-like_sf"/>
</dbReference>
<reference evidence="1 2" key="1">
    <citation type="submission" date="2018-08" db="EMBL/GenBank/DDBJ databases">
        <title>Chitinophaga sp. K20C18050901, a novel bacterium isolated from forest soil.</title>
        <authorList>
            <person name="Wang C."/>
        </authorList>
    </citation>
    <scope>NUCLEOTIDE SEQUENCE [LARGE SCALE GENOMIC DNA]</scope>
    <source>
        <strain evidence="1 2">K20C18050901</strain>
    </source>
</reference>
<sequence>MEANVGVKNSIALELVCYTDPLCCWSWAFAPVLRQLKVEYGDMISLRYCMGGMLSDWKQYHDPVQAVSRPLQMGPVWMQARQMTGAVIDDRIWFRDPPASSYPACVAVKTAALQSAEMEERYLYLLWEAVMVKGKNIAKKEVLLDIAAALETEYPESFSAERFGIQLGCKATVDAFKSDLQEVSYRRIERFPSLLLTSRKSGQALLLTGNRPFEAVAKSVEKVISSQ</sequence>
<name>A0A3E1NV98_9BACT</name>
<protein>
    <submittedName>
        <fullName evidence="1">DsbA family protein</fullName>
    </submittedName>
</protein>
<dbReference type="OrthoDB" id="9813770at2"/>
<evidence type="ECO:0000313" key="1">
    <source>
        <dbReference type="EMBL" id="RFM31871.1"/>
    </source>
</evidence>
<keyword evidence="2" id="KW-1185">Reference proteome</keyword>
<accession>A0A3E1NV98</accession>
<dbReference type="Gene3D" id="1.10.472.60">
    <property type="entry name" value="putative protein disulfide isomerase domain"/>
    <property type="match status" value="1"/>
</dbReference>
<dbReference type="SUPFAM" id="SSF52833">
    <property type="entry name" value="Thioredoxin-like"/>
    <property type="match status" value="1"/>
</dbReference>
<comment type="caution">
    <text evidence="1">The sequence shown here is derived from an EMBL/GenBank/DDBJ whole genome shotgun (WGS) entry which is preliminary data.</text>
</comment>
<dbReference type="Pfam" id="PF13743">
    <property type="entry name" value="Thioredoxin_5"/>
    <property type="match status" value="1"/>
</dbReference>
<organism evidence="1 2">
    <name type="scientific">Chitinophaga silvisoli</name>
    <dbReference type="NCBI Taxonomy" id="2291814"/>
    <lineage>
        <taxon>Bacteria</taxon>
        <taxon>Pseudomonadati</taxon>
        <taxon>Bacteroidota</taxon>
        <taxon>Chitinophagia</taxon>
        <taxon>Chitinophagales</taxon>
        <taxon>Chitinophagaceae</taxon>
        <taxon>Chitinophaga</taxon>
    </lineage>
</organism>
<dbReference type="RefSeq" id="WP_116856579.1">
    <property type="nucleotide sequence ID" value="NZ_QTJV01000012.1"/>
</dbReference>
<dbReference type="Gene3D" id="3.40.30.10">
    <property type="entry name" value="Glutaredoxin"/>
    <property type="match status" value="1"/>
</dbReference>
<dbReference type="AlphaFoldDB" id="A0A3E1NV98"/>
<proteinExistence type="predicted"/>
<evidence type="ECO:0000313" key="2">
    <source>
        <dbReference type="Proteomes" id="UP000261174"/>
    </source>
</evidence>